<keyword evidence="4" id="KW-1185">Reference proteome</keyword>
<dbReference type="InterPro" id="IPR001882">
    <property type="entry name" value="Biotin_BS"/>
</dbReference>
<comment type="caution">
    <text evidence="3">The sequence shown here is derived from an EMBL/GenBank/DDBJ whole genome shotgun (WGS) entry which is preliminary data.</text>
</comment>
<dbReference type="EMBL" id="VIKU02000006">
    <property type="protein sequence ID" value="NHF61138.1"/>
    <property type="molecule type" value="Genomic_DNA"/>
</dbReference>
<evidence type="ECO:0000313" key="4">
    <source>
        <dbReference type="Proteomes" id="UP000707206"/>
    </source>
</evidence>
<reference evidence="3" key="1">
    <citation type="submission" date="2019-07" db="EMBL/GenBank/DDBJ databases">
        <authorList>
            <person name="De-Chao Zhang Q."/>
        </authorList>
    </citation>
    <scope>NUCLEOTIDE SEQUENCE</scope>
    <source>
        <strain evidence="3">TP-CH-4</strain>
    </source>
</reference>
<name>A0A967AXU6_9FLAO</name>
<sequence length="161" mass="18038">MDTTFKVTVNESLSFDITQEDLSQMDALQISDDSYHILQDHKPFSVELINTDFNRKRYVLKVNNNSYSVDILGGLDMLIDEMGFSLASSKNITSISAPMPGLILEINVTKGQEVHEDDPLLILEAMKMENIITSPRNGTIKSIAVNQGDTVDKKNLLIEFE</sequence>
<dbReference type="InterPro" id="IPR011053">
    <property type="entry name" value="Single_hybrid_motif"/>
</dbReference>
<reference evidence="3" key="2">
    <citation type="submission" date="2020-03" db="EMBL/GenBank/DDBJ databases">
        <title>Flavobacteriaceae bacterium strain TP-CH-4, a member of the family Flavobacteriaceae isolated from a deep-sea seamount.</title>
        <authorList>
            <person name="Zhang D.-C."/>
        </authorList>
    </citation>
    <scope>NUCLEOTIDE SEQUENCE</scope>
    <source>
        <strain evidence="3">TP-CH-4</strain>
    </source>
</reference>
<gene>
    <name evidence="3" type="ORF">FK220_017430</name>
</gene>
<dbReference type="Gene3D" id="2.40.50.100">
    <property type="match status" value="1"/>
</dbReference>
<dbReference type="PANTHER" id="PTHR45266">
    <property type="entry name" value="OXALOACETATE DECARBOXYLASE ALPHA CHAIN"/>
    <property type="match status" value="1"/>
</dbReference>
<dbReference type="PANTHER" id="PTHR45266:SF3">
    <property type="entry name" value="OXALOACETATE DECARBOXYLASE ALPHA CHAIN"/>
    <property type="match status" value="1"/>
</dbReference>
<evidence type="ECO:0000313" key="3">
    <source>
        <dbReference type="EMBL" id="NHF61138.1"/>
    </source>
</evidence>
<dbReference type="AlphaFoldDB" id="A0A967AXU6"/>
<dbReference type="Pfam" id="PF00364">
    <property type="entry name" value="Biotin_lipoyl"/>
    <property type="match status" value="1"/>
</dbReference>
<keyword evidence="1" id="KW-0092">Biotin</keyword>
<protein>
    <submittedName>
        <fullName evidence="3">Acetyl-CoA carboxylase biotin carboxyl carrier protein subunit</fullName>
    </submittedName>
</protein>
<dbReference type="CDD" id="cd06850">
    <property type="entry name" value="biotinyl_domain"/>
    <property type="match status" value="1"/>
</dbReference>
<dbReference type="FunFam" id="2.40.50.100:FF:000003">
    <property type="entry name" value="Acetyl-CoA carboxylase biotin carboxyl carrier protein"/>
    <property type="match status" value="1"/>
</dbReference>
<feature type="domain" description="Lipoyl-binding" evidence="2">
    <location>
        <begin position="79"/>
        <end position="161"/>
    </location>
</feature>
<dbReference type="InterPro" id="IPR050709">
    <property type="entry name" value="Biotin_Carboxyl_Carrier/Decarb"/>
</dbReference>
<dbReference type="PROSITE" id="PS50968">
    <property type="entry name" value="BIOTINYL_LIPOYL"/>
    <property type="match status" value="1"/>
</dbReference>
<proteinExistence type="predicted"/>
<dbReference type="InterPro" id="IPR000089">
    <property type="entry name" value="Biotin_lipoyl"/>
</dbReference>
<evidence type="ECO:0000259" key="2">
    <source>
        <dbReference type="PROSITE" id="PS50968"/>
    </source>
</evidence>
<dbReference type="RefSeq" id="WP_152575639.1">
    <property type="nucleotide sequence ID" value="NZ_VIKU02000006.1"/>
</dbReference>
<dbReference type="Proteomes" id="UP000707206">
    <property type="component" value="Unassembled WGS sequence"/>
</dbReference>
<dbReference type="PROSITE" id="PS00188">
    <property type="entry name" value="BIOTIN"/>
    <property type="match status" value="1"/>
</dbReference>
<accession>A0A967AXU6</accession>
<organism evidence="3 4">
    <name type="scientific">Pelagihabitans pacificus</name>
    <dbReference type="NCBI Taxonomy" id="2696054"/>
    <lineage>
        <taxon>Bacteria</taxon>
        <taxon>Pseudomonadati</taxon>
        <taxon>Bacteroidota</taxon>
        <taxon>Flavobacteriia</taxon>
        <taxon>Flavobacteriales</taxon>
        <taxon>Flavobacteriaceae</taxon>
        <taxon>Pelagihabitans</taxon>
    </lineage>
</organism>
<dbReference type="SUPFAM" id="SSF51230">
    <property type="entry name" value="Single hybrid motif"/>
    <property type="match status" value="1"/>
</dbReference>
<evidence type="ECO:0000256" key="1">
    <source>
        <dbReference type="ARBA" id="ARBA00023267"/>
    </source>
</evidence>